<comment type="subcellular location">
    <subcellularLocation>
        <location evidence="1">Membrane</location>
        <topology evidence="1">Multi-pass membrane protein</topology>
    </subcellularLocation>
</comment>
<feature type="transmembrane region" description="Helical" evidence="7">
    <location>
        <begin position="109"/>
        <end position="126"/>
    </location>
</feature>
<feature type="transmembrane region" description="Helical" evidence="7">
    <location>
        <begin position="60"/>
        <end position="79"/>
    </location>
</feature>
<feature type="transmembrane region" description="Helical" evidence="7">
    <location>
        <begin position="222"/>
        <end position="247"/>
    </location>
</feature>
<feature type="transmembrane region" description="Helical" evidence="7">
    <location>
        <begin position="259"/>
        <end position="283"/>
    </location>
</feature>
<feature type="compositionally biased region" description="Polar residues" evidence="6">
    <location>
        <begin position="333"/>
        <end position="346"/>
    </location>
</feature>
<dbReference type="GO" id="GO:0016020">
    <property type="term" value="C:membrane"/>
    <property type="evidence" value="ECO:0007669"/>
    <property type="project" value="UniProtKB-SubCell"/>
</dbReference>
<dbReference type="PANTHER" id="PTHR33048:SF47">
    <property type="entry name" value="INTEGRAL MEMBRANE PROTEIN-RELATED"/>
    <property type="match status" value="1"/>
</dbReference>
<keyword evidence="2 7" id="KW-0812">Transmembrane</keyword>
<evidence type="ECO:0000256" key="4">
    <source>
        <dbReference type="ARBA" id="ARBA00023136"/>
    </source>
</evidence>
<name>A0A6A5YI29_9PLEO</name>
<dbReference type="Pfam" id="PF20684">
    <property type="entry name" value="Fung_rhodopsin"/>
    <property type="match status" value="1"/>
</dbReference>
<feature type="transmembrane region" description="Helical" evidence="7">
    <location>
        <begin position="28"/>
        <end position="48"/>
    </location>
</feature>
<evidence type="ECO:0000313" key="10">
    <source>
        <dbReference type="Proteomes" id="UP000799770"/>
    </source>
</evidence>
<protein>
    <recommendedName>
        <fullName evidence="8">Rhodopsin domain-containing protein</fullName>
    </recommendedName>
</protein>
<feature type="region of interest" description="Disordered" evidence="6">
    <location>
        <begin position="323"/>
        <end position="346"/>
    </location>
</feature>
<dbReference type="InterPro" id="IPR052337">
    <property type="entry name" value="SAT4-like"/>
</dbReference>
<dbReference type="OrthoDB" id="444631at2759"/>
<dbReference type="Proteomes" id="UP000799770">
    <property type="component" value="Unassembled WGS sequence"/>
</dbReference>
<keyword evidence="3 7" id="KW-1133">Transmembrane helix</keyword>
<accession>A0A6A5YI29</accession>
<evidence type="ECO:0000313" key="9">
    <source>
        <dbReference type="EMBL" id="KAF2105871.1"/>
    </source>
</evidence>
<evidence type="ECO:0000256" key="3">
    <source>
        <dbReference type="ARBA" id="ARBA00022989"/>
    </source>
</evidence>
<keyword evidence="10" id="KW-1185">Reference proteome</keyword>
<evidence type="ECO:0000256" key="1">
    <source>
        <dbReference type="ARBA" id="ARBA00004141"/>
    </source>
</evidence>
<evidence type="ECO:0000256" key="7">
    <source>
        <dbReference type="SAM" id="Phobius"/>
    </source>
</evidence>
<comment type="similarity">
    <text evidence="5">Belongs to the SAT4 family.</text>
</comment>
<dbReference type="InterPro" id="IPR049326">
    <property type="entry name" value="Rhodopsin_dom_fungi"/>
</dbReference>
<feature type="transmembrane region" description="Helical" evidence="7">
    <location>
        <begin position="138"/>
        <end position="161"/>
    </location>
</feature>
<dbReference type="AlphaFoldDB" id="A0A6A5YI29"/>
<evidence type="ECO:0000256" key="6">
    <source>
        <dbReference type="SAM" id="MobiDB-lite"/>
    </source>
</evidence>
<sequence>MSAIATPTPPPQTLPPTGENGSYVVQNYVLHAVVLFFTTICVGIRVYTRQCIKKFMGVDDYLCVASWCLSVIFSGMLIADNVNGYGRHMWDIDPTKLYMVLKLQFIDEHIYIVLLITLKVSILLTYKRIFGLSVCARAQIWIAITIVTIFYILCLLLALLWCKPLAKAWFPLLEGHCAPYDAHLVLGNASGIFNVITDFYILVFPMPYVWRLNMKTRHKLRVMAVFGLGSFTCVCSIMRVVVTAKYITNPDQIYYFAKYMAFVVLEINIGLICACALVFPAFFDAKLSGSLGSLVSRLWFSRSSSKVASDSSTELQSNRNFTSLHSASEDDPWQTSVLTSMKSGGP</sequence>
<keyword evidence="4 7" id="KW-0472">Membrane</keyword>
<organism evidence="9 10">
    <name type="scientific">Lophiotrema nucula</name>
    <dbReference type="NCBI Taxonomy" id="690887"/>
    <lineage>
        <taxon>Eukaryota</taxon>
        <taxon>Fungi</taxon>
        <taxon>Dikarya</taxon>
        <taxon>Ascomycota</taxon>
        <taxon>Pezizomycotina</taxon>
        <taxon>Dothideomycetes</taxon>
        <taxon>Pleosporomycetidae</taxon>
        <taxon>Pleosporales</taxon>
        <taxon>Lophiotremataceae</taxon>
        <taxon>Lophiotrema</taxon>
    </lineage>
</organism>
<feature type="domain" description="Rhodopsin" evidence="8">
    <location>
        <begin position="44"/>
        <end position="278"/>
    </location>
</feature>
<dbReference type="EMBL" id="ML977370">
    <property type="protein sequence ID" value="KAF2105871.1"/>
    <property type="molecule type" value="Genomic_DNA"/>
</dbReference>
<evidence type="ECO:0000256" key="5">
    <source>
        <dbReference type="ARBA" id="ARBA00038359"/>
    </source>
</evidence>
<evidence type="ECO:0000256" key="2">
    <source>
        <dbReference type="ARBA" id="ARBA00022692"/>
    </source>
</evidence>
<feature type="transmembrane region" description="Helical" evidence="7">
    <location>
        <begin position="191"/>
        <end position="210"/>
    </location>
</feature>
<evidence type="ECO:0000259" key="8">
    <source>
        <dbReference type="Pfam" id="PF20684"/>
    </source>
</evidence>
<reference evidence="9" key="1">
    <citation type="journal article" date="2020" name="Stud. Mycol.">
        <title>101 Dothideomycetes genomes: a test case for predicting lifestyles and emergence of pathogens.</title>
        <authorList>
            <person name="Haridas S."/>
            <person name="Albert R."/>
            <person name="Binder M."/>
            <person name="Bloem J."/>
            <person name="Labutti K."/>
            <person name="Salamov A."/>
            <person name="Andreopoulos B."/>
            <person name="Baker S."/>
            <person name="Barry K."/>
            <person name="Bills G."/>
            <person name="Bluhm B."/>
            <person name="Cannon C."/>
            <person name="Castanera R."/>
            <person name="Culley D."/>
            <person name="Daum C."/>
            <person name="Ezra D."/>
            <person name="Gonzalez J."/>
            <person name="Henrissat B."/>
            <person name="Kuo A."/>
            <person name="Liang C."/>
            <person name="Lipzen A."/>
            <person name="Lutzoni F."/>
            <person name="Magnuson J."/>
            <person name="Mondo S."/>
            <person name="Nolan M."/>
            <person name="Ohm R."/>
            <person name="Pangilinan J."/>
            <person name="Park H.-J."/>
            <person name="Ramirez L."/>
            <person name="Alfaro M."/>
            <person name="Sun H."/>
            <person name="Tritt A."/>
            <person name="Yoshinaga Y."/>
            <person name="Zwiers L.-H."/>
            <person name="Turgeon B."/>
            <person name="Goodwin S."/>
            <person name="Spatafora J."/>
            <person name="Crous P."/>
            <person name="Grigoriev I."/>
        </authorList>
    </citation>
    <scope>NUCLEOTIDE SEQUENCE</scope>
    <source>
        <strain evidence="9">CBS 627.86</strain>
    </source>
</reference>
<dbReference type="PANTHER" id="PTHR33048">
    <property type="entry name" value="PTH11-LIKE INTEGRAL MEMBRANE PROTEIN (AFU_ORTHOLOGUE AFUA_5G11245)"/>
    <property type="match status" value="1"/>
</dbReference>
<proteinExistence type="inferred from homology"/>
<gene>
    <name evidence="9" type="ORF">BDV96DRAFT_655248</name>
</gene>